<dbReference type="Pfam" id="PF00072">
    <property type="entry name" value="Response_reg"/>
    <property type="match status" value="1"/>
</dbReference>
<dbReference type="InterPro" id="IPR011006">
    <property type="entry name" value="CheY-like_superfamily"/>
</dbReference>
<dbReference type="PROSITE" id="PS50110">
    <property type="entry name" value="RESPONSE_REGULATORY"/>
    <property type="match status" value="1"/>
</dbReference>
<feature type="modified residue" description="4-aspartylphosphate" evidence="2">
    <location>
        <position position="68"/>
    </location>
</feature>
<dbReference type="PANTHER" id="PTHR44591:SF23">
    <property type="entry name" value="CHEY SUBFAMILY"/>
    <property type="match status" value="1"/>
</dbReference>
<keyword evidence="1 2" id="KW-0597">Phosphoprotein</keyword>
<sequence length="147" mass="15354">MALFGKRKPRPEKDLPTTILIVEDEPLVAFDNEHFLRDAGYLVAATVDNAADAIASVQASPPDLVLADVRLSDGSTGIEVAEVAKGKGVPVMFVTGACPPEAQSLAVACLSKPYTQRDLLAAIEAVKATVAGMPVGRVPRGLTLFGL</sequence>
<evidence type="ECO:0000256" key="1">
    <source>
        <dbReference type="ARBA" id="ARBA00022553"/>
    </source>
</evidence>
<evidence type="ECO:0000313" key="5">
    <source>
        <dbReference type="Proteomes" id="UP001220395"/>
    </source>
</evidence>
<dbReference type="InterPro" id="IPR001789">
    <property type="entry name" value="Sig_transdc_resp-reg_receiver"/>
</dbReference>
<organism evidence="4 5">
    <name type="scientific">Sphingomonas naphthae</name>
    <dbReference type="NCBI Taxonomy" id="1813468"/>
    <lineage>
        <taxon>Bacteria</taxon>
        <taxon>Pseudomonadati</taxon>
        <taxon>Pseudomonadota</taxon>
        <taxon>Alphaproteobacteria</taxon>
        <taxon>Sphingomonadales</taxon>
        <taxon>Sphingomonadaceae</taxon>
        <taxon>Sphingomonas</taxon>
    </lineage>
</organism>
<keyword evidence="5" id="KW-1185">Reference proteome</keyword>
<dbReference type="PANTHER" id="PTHR44591">
    <property type="entry name" value="STRESS RESPONSE REGULATOR PROTEIN 1"/>
    <property type="match status" value="1"/>
</dbReference>
<dbReference type="Proteomes" id="UP001220395">
    <property type="component" value="Chromosome"/>
</dbReference>
<evidence type="ECO:0000313" key="4">
    <source>
        <dbReference type="EMBL" id="WCT72367.1"/>
    </source>
</evidence>
<dbReference type="SUPFAM" id="SSF52172">
    <property type="entry name" value="CheY-like"/>
    <property type="match status" value="1"/>
</dbReference>
<protein>
    <submittedName>
        <fullName evidence="4">Response regulator</fullName>
    </submittedName>
</protein>
<accession>A0ABY7TGM3</accession>
<dbReference type="SMART" id="SM00448">
    <property type="entry name" value="REC"/>
    <property type="match status" value="1"/>
</dbReference>
<evidence type="ECO:0000256" key="2">
    <source>
        <dbReference type="PROSITE-ProRule" id="PRU00169"/>
    </source>
</evidence>
<name>A0ABY7TGM3_9SPHN</name>
<dbReference type="EMBL" id="CP117411">
    <property type="protein sequence ID" value="WCT72367.1"/>
    <property type="molecule type" value="Genomic_DNA"/>
</dbReference>
<reference evidence="4 5" key="1">
    <citation type="submission" date="2023-02" db="EMBL/GenBank/DDBJ databases">
        <title>Genome sequence of Sphingomonas naphthae.</title>
        <authorList>
            <person name="Kim S."/>
            <person name="Heo J."/>
            <person name="Kwon S.-W."/>
        </authorList>
    </citation>
    <scope>NUCLEOTIDE SEQUENCE [LARGE SCALE GENOMIC DNA]</scope>
    <source>
        <strain evidence="4 5">KACC 18716</strain>
    </source>
</reference>
<dbReference type="Gene3D" id="3.40.50.2300">
    <property type="match status" value="1"/>
</dbReference>
<gene>
    <name evidence="4" type="ORF">PQ455_12040</name>
</gene>
<evidence type="ECO:0000259" key="3">
    <source>
        <dbReference type="PROSITE" id="PS50110"/>
    </source>
</evidence>
<dbReference type="RefSeq" id="WP_273686326.1">
    <property type="nucleotide sequence ID" value="NZ_CP117411.1"/>
</dbReference>
<proteinExistence type="predicted"/>
<dbReference type="InterPro" id="IPR050595">
    <property type="entry name" value="Bact_response_regulator"/>
</dbReference>
<feature type="domain" description="Response regulatory" evidence="3">
    <location>
        <begin position="18"/>
        <end position="127"/>
    </location>
</feature>